<accession>A0A0X3NV00</accession>
<dbReference type="SUPFAM" id="SSF52777">
    <property type="entry name" value="CoA-dependent acyltransferases"/>
    <property type="match status" value="2"/>
</dbReference>
<dbReference type="AlphaFoldDB" id="A0A0X3NV00"/>
<evidence type="ECO:0000256" key="4">
    <source>
        <dbReference type="SAM" id="Phobius"/>
    </source>
</evidence>
<protein>
    <submittedName>
        <fullName evidence="6">Carnitine O-palmitoyltransferase 1, liver isoform</fullName>
    </submittedName>
</protein>
<dbReference type="PANTHER" id="PTHR22589:SF31">
    <property type="entry name" value="CARNITINE O-PALMITOYLTRANSFERASE"/>
    <property type="match status" value="1"/>
</dbReference>
<evidence type="ECO:0000256" key="2">
    <source>
        <dbReference type="ARBA" id="ARBA00022679"/>
    </source>
</evidence>
<keyword evidence="3" id="KW-0012">Acyltransferase</keyword>
<evidence type="ECO:0000256" key="3">
    <source>
        <dbReference type="ARBA" id="ARBA00023315"/>
    </source>
</evidence>
<dbReference type="EMBL" id="GEEE01023703">
    <property type="protein sequence ID" value="JAP39522.1"/>
    <property type="molecule type" value="Transcribed_RNA"/>
</dbReference>
<proteinExistence type="inferred from homology"/>
<organism evidence="6">
    <name type="scientific">Schistocephalus solidus</name>
    <name type="common">Tapeworm</name>
    <dbReference type="NCBI Taxonomy" id="70667"/>
    <lineage>
        <taxon>Eukaryota</taxon>
        <taxon>Metazoa</taxon>
        <taxon>Spiralia</taxon>
        <taxon>Lophotrochozoa</taxon>
        <taxon>Platyhelminthes</taxon>
        <taxon>Cestoda</taxon>
        <taxon>Eucestoda</taxon>
        <taxon>Diphyllobothriidea</taxon>
        <taxon>Diphyllobothriidae</taxon>
        <taxon>Schistocephalus</taxon>
    </lineage>
</organism>
<keyword evidence="4" id="KW-0472">Membrane</keyword>
<keyword evidence="4" id="KW-1133">Transmembrane helix</keyword>
<feature type="domain" description="Choline/carnitine acyltransferase" evidence="5">
    <location>
        <begin position="184"/>
        <end position="684"/>
    </location>
</feature>
<dbReference type="GO" id="GO:0005739">
    <property type="term" value="C:mitochondrion"/>
    <property type="evidence" value="ECO:0007669"/>
    <property type="project" value="TreeGrafter"/>
</dbReference>
<gene>
    <name evidence="6" type="primary">CPT1A</name>
    <name evidence="6" type="ORF">TR168201</name>
</gene>
<name>A0A0X3NV00_SCHSO</name>
<dbReference type="InterPro" id="IPR042231">
    <property type="entry name" value="Cho/carn_acyl_trans_2"/>
</dbReference>
<feature type="non-terminal residue" evidence="6">
    <location>
        <position position="1"/>
    </location>
</feature>
<keyword evidence="2 6" id="KW-0808">Transferase</keyword>
<dbReference type="GO" id="GO:0006631">
    <property type="term" value="P:fatty acid metabolic process"/>
    <property type="evidence" value="ECO:0007669"/>
    <property type="project" value="TreeGrafter"/>
</dbReference>
<keyword evidence="4" id="KW-0812">Transmembrane</keyword>
<dbReference type="Gene3D" id="3.30.559.10">
    <property type="entry name" value="Chloramphenicol acetyltransferase-like domain"/>
    <property type="match status" value="1"/>
</dbReference>
<sequence>KVITTRAFRYRRQTRLSCIRRKNRMWRPAYVLTNRNKIALLQRPHSISLKSQLSLWISNKLWPVPLYQLAICFAVGFFLQSSDVSFFNGVKSRMVTLNERISLHRDSWSTQALISAELSLVFLMIVVYLRRAFLRTVLSYTRWLYFFDGSEDKSLWTSIWRFSMKVGMGANPTTFSHEAILPSLPLPNVSMTVKRLLGSLAPYLGVDSSRYKTLRDQLNEYSRKQAAGSQRRLLAKTWTSGNYSTFWWETSTFLTNPKSLILNTNYCAVELRETPPSTTQAARGAVLLYLLANLRSLVFGGCIQPQLFKDTVPLSMTQWKRAFSTTRIPLIEGDELWTFPRSHSQHAVVVCHGSFYKLSILASWQRLFSPKSLQKQLEWILEDASARVDKRKKMSWPLCCLTQLDRREWGATRCEHFAKGTNKQSLDVIERAICILILDTEVAPQSLSERTTTALNGNWGCVWADKGLNFMLSADCRFSVHAEQSALDPAILASVLDCLQCGEIASMYDSEGNAIELEGTAIHSQLPERLSWEIDELSKPLELAGKTALLNATKASVSVLKVSTYGRPTVKSFGLSCDGFMQIALNYAFYLLSRKFALSAETVPTRLFSNGRTETLRPLTNEMVEFIRACDTLDKKNCLSGHSDARDRCIQLLKTACRRHQWLLLHAMTGKGVDRHLHALNLATQLRTHERCDILDT</sequence>
<feature type="non-terminal residue" evidence="6">
    <location>
        <position position="697"/>
    </location>
</feature>
<dbReference type="GO" id="GO:0009437">
    <property type="term" value="P:carnitine metabolic process"/>
    <property type="evidence" value="ECO:0007669"/>
    <property type="project" value="TreeGrafter"/>
</dbReference>
<dbReference type="Pfam" id="PF00755">
    <property type="entry name" value="Carn_acyltransf"/>
    <property type="match status" value="1"/>
</dbReference>
<dbReference type="Gene3D" id="3.30.559.70">
    <property type="entry name" value="Choline/Carnitine o-acyltransferase, domain 2"/>
    <property type="match status" value="1"/>
</dbReference>
<evidence type="ECO:0000313" key="6">
    <source>
        <dbReference type="EMBL" id="JAP39522.1"/>
    </source>
</evidence>
<dbReference type="InterPro" id="IPR000542">
    <property type="entry name" value="Carn_acyl_trans"/>
</dbReference>
<feature type="transmembrane region" description="Helical" evidence="4">
    <location>
        <begin position="108"/>
        <end position="129"/>
    </location>
</feature>
<evidence type="ECO:0000259" key="5">
    <source>
        <dbReference type="Pfam" id="PF00755"/>
    </source>
</evidence>
<evidence type="ECO:0000256" key="1">
    <source>
        <dbReference type="ARBA" id="ARBA00005232"/>
    </source>
</evidence>
<dbReference type="GO" id="GO:0004095">
    <property type="term" value="F:carnitine O-palmitoyltransferase activity"/>
    <property type="evidence" value="ECO:0007669"/>
    <property type="project" value="TreeGrafter"/>
</dbReference>
<comment type="similarity">
    <text evidence="1">Belongs to the carnitine/choline acetyltransferase family.</text>
</comment>
<dbReference type="PANTHER" id="PTHR22589">
    <property type="entry name" value="CARNITINE O-ACYLTRANSFERASE"/>
    <property type="match status" value="1"/>
</dbReference>
<dbReference type="InterPro" id="IPR023213">
    <property type="entry name" value="CAT-like_dom_sf"/>
</dbReference>
<dbReference type="InterPro" id="IPR039551">
    <property type="entry name" value="Cho/carn_acyl_trans"/>
</dbReference>
<reference evidence="6" key="1">
    <citation type="submission" date="2016-01" db="EMBL/GenBank/DDBJ databases">
        <title>Reference transcriptome for the parasite Schistocephalus solidus: insights into the molecular evolution of parasitism.</title>
        <authorList>
            <person name="Hebert F.O."/>
            <person name="Grambauer S."/>
            <person name="Barber I."/>
            <person name="Landry C.R."/>
            <person name="Aubin-Horth N."/>
        </authorList>
    </citation>
    <scope>NUCLEOTIDE SEQUENCE</scope>
</reference>